<feature type="signal peptide" evidence="2">
    <location>
        <begin position="1"/>
        <end position="20"/>
    </location>
</feature>
<organism evidence="4 5">
    <name type="scientific">Lysobacter yangpyeongensis</name>
    <dbReference type="NCBI Taxonomy" id="346182"/>
    <lineage>
        <taxon>Bacteria</taxon>
        <taxon>Pseudomonadati</taxon>
        <taxon>Pseudomonadota</taxon>
        <taxon>Gammaproteobacteria</taxon>
        <taxon>Lysobacterales</taxon>
        <taxon>Lysobacteraceae</taxon>
        <taxon>Lysobacter</taxon>
    </lineage>
</organism>
<gene>
    <name evidence="4" type="ORF">ACFPN1_08685</name>
</gene>
<keyword evidence="2" id="KW-0732">Signal</keyword>
<dbReference type="RefSeq" id="WP_386754482.1">
    <property type="nucleotide sequence ID" value="NZ_JBHSNM010000002.1"/>
</dbReference>
<accession>A0ABW0SNG3</accession>
<proteinExistence type="inferred from homology"/>
<dbReference type="Pfam" id="PF01464">
    <property type="entry name" value="SLT"/>
    <property type="match status" value="1"/>
</dbReference>
<dbReference type="CDD" id="cd00254">
    <property type="entry name" value="LT-like"/>
    <property type="match status" value="1"/>
</dbReference>
<reference evidence="5" key="1">
    <citation type="journal article" date="2019" name="Int. J. Syst. Evol. Microbiol.">
        <title>The Global Catalogue of Microorganisms (GCM) 10K type strain sequencing project: providing services to taxonomists for standard genome sequencing and annotation.</title>
        <authorList>
            <consortium name="The Broad Institute Genomics Platform"/>
            <consortium name="The Broad Institute Genome Sequencing Center for Infectious Disease"/>
            <person name="Wu L."/>
            <person name="Ma J."/>
        </authorList>
    </citation>
    <scope>NUCLEOTIDE SEQUENCE [LARGE SCALE GENOMIC DNA]</scope>
    <source>
        <strain evidence="5">KACC 11407</strain>
    </source>
</reference>
<keyword evidence="5" id="KW-1185">Reference proteome</keyword>
<dbReference type="Gene3D" id="1.10.530.10">
    <property type="match status" value="1"/>
</dbReference>
<dbReference type="PROSITE" id="PS00922">
    <property type="entry name" value="TRANSGLYCOSYLASE"/>
    <property type="match status" value="1"/>
</dbReference>
<protein>
    <submittedName>
        <fullName evidence="4">Lytic transglycosylase domain-containing protein</fullName>
    </submittedName>
</protein>
<evidence type="ECO:0000313" key="4">
    <source>
        <dbReference type="EMBL" id="MFC5570132.1"/>
    </source>
</evidence>
<evidence type="ECO:0000256" key="1">
    <source>
        <dbReference type="ARBA" id="ARBA00007734"/>
    </source>
</evidence>
<name>A0ABW0SNG3_9GAMM</name>
<dbReference type="PANTHER" id="PTHR37423:SF2">
    <property type="entry name" value="MEMBRANE-BOUND LYTIC MUREIN TRANSGLYCOSYLASE C"/>
    <property type="match status" value="1"/>
</dbReference>
<feature type="chain" id="PRO_5046871784" evidence="2">
    <location>
        <begin position="21"/>
        <end position="256"/>
    </location>
</feature>
<evidence type="ECO:0000313" key="5">
    <source>
        <dbReference type="Proteomes" id="UP001596036"/>
    </source>
</evidence>
<comment type="similarity">
    <text evidence="1">Belongs to the transglycosylase Slt family.</text>
</comment>
<dbReference type="InterPro" id="IPR000189">
    <property type="entry name" value="Transglyc_AS"/>
</dbReference>
<evidence type="ECO:0000259" key="3">
    <source>
        <dbReference type="Pfam" id="PF01464"/>
    </source>
</evidence>
<dbReference type="PANTHER" id="PTHR37423">
    <property type="entry name" value="SOLUBLE LYTIC MUREIN TRANSGLYCOSYLASE-RELATED"/>
    <property type="match status" value="1"/>
</dbReference>
<evidence type="ECO:0000256" key="2">
    <source>
        <dbReference type="SAM" id="SignalP"/>
    </source>
</evidence>
<dbReference type="SUPFAM" id="SSF53955">
    <property type="entry name" value="Lysozyme-like"/>
    <property type="match status" value="1"/>
</dbReference>
<dbReference type="InterPro" id="IPR023346">
    <property type="entry name" value="Lysozyme-like_dom_sf"/>
</dbReference>
<dbReference type="Proteomes" id="UP001596036">
    <property type="component" value="Unassembled WGS sequence"/>
</dbReference>
<feature type="domain" description="Transglycosylase SLT" evidence="3">
    <location>
        <begin position="127"/>
        <end position="221"/>
    </location>
</feature>
<comment type="caution">
    <text evidence="4">The sequence shown here is derived from an EMBL/GenBank/DDBJ whole genome shotgun (WGS) entry which is preliminary data.</text>
</comment>
<dbReference type="InterPro" id="IPR008258">
    <property type="entry name" value="Transglycosylase_SLT_dom_1"/>
</dbReference>
<dbReference type="EMBL" id="JBHSNM010000002">
    <property type="protein sequence ID" value="MFC5570132.1"/>
    <property type="molecule type" value="Genomic_DNA"/>
</dbReference>
<sequence length="256" mass="27895">MLRRSALATGLLLLALPAFAPARTVYECMRDDTLSLATAPEPGSRCTPRHVDDRKAKVANFWGELGPVRAPHYEGRINGRRVISTRALPGWKQVDSVVSLQAPRDSWAHAGLGSVGRPRLDAFRTQFRAAARRNGVDEAWLRAIAHAESGFDPSAVSPKGAQGVMQLMPTLAREYGVSDPFSSAQSIDCAARHLKALMRRYRGDMALVAAAYNAGTGAVDRFGGVPPYAETRLYVDKVQALHARYRTALRRASARS</sequence>